<keyword evidence="6" id="KW-1185">Reference proteome</keyword>
<dbReference type="RefSeq" id="WP_061992683.1">
    <property type="nucleotide sequence ID" value="NZ_DF967986.1"/>
</dbReference>
<dbReference type="NCBIfam" id="NF033788">
    <property type="entry name" value="HTH_metalloreg"/>
    <property type="match status" value="1"/>
</dbReference>
<dbReference type="PANTHER" id="PTHR43132:SF6">
    <property type="entry name" value="HTH-TYPE TRANSCRIPTIONAL REPRESSOR CZRA"/>
    <property type="match status" value="1"/>
</dbReference>
<dbReference type="AlphaFoldDB" id="A0A0K8MFE9"/>
<dbReference type="PROSITE" id="PS50987">
    <property type="entry name" value="HTH_ARSR_2"/>
    <property type="match status" value="1"/>
</dbReference>
<feature type="domain" description="HTH arsR-type" evidence="4">
    <location>
        <begin position="1"/>
        <end position="95"/>
    </location>
</feature>
<dbReference type="CDD" id="cd00090">
    <property type="entry name" value="HTH_ARSR"/>
    <property type="match status" value="1"/>
</dbReference>
<reference evidence="5 6" key="1">
    <citation type="journal article" date="2015" name="BMC Genomics">
        <title>Comparative genomics of Fructobacillus spp. and Leuconostoc spp. reveals niche-specific evolution of Fructobacillus spp.</title>
        <authorList>
            <person name="Endo A."/>
            <person name="Tanizawa Y."/>
            <person name="Tanaka N."/>
            <person name="Maeno S."/>
            <person name="Kumar H."/>
            <person name="Shiwa Y."/>
            <person name="Okada S."/>
            <person name="Yoshikawa H."/>
            <person name="Dicks L."/>
            <person name="Nakagawa J."/>
            <person name="Arita M."/>
        </authorList>
    </citation>
    <scope>NUCLEOTIDE SEQUENCE [LARGE SCALE GENOMIC DNA]</scope>
    <source>
        <strain evidence="5 6">JCM 12225</strain>
    </source>
</reference>
<dbReference type="PRINTS" id="PR00778">
    <property type="entry name" value="HTHARSR"/>
</dbReference>
<sequence>MKKDVQKELSLIFKLLGSEKRLAILTLLREKPYSVSELVDQLQMEQSAVSHQLQMLRDAQVVTVEKRGRLAYYQLNDSHILTLLNNAEGHVQHVLNHQTHAEAEQDKNNQN</sequence>
<keyword evidence="3" id="KW-0804">Transcription</keyword>
<organism evidence="5 6">
    <name type="scientific">Fructobacillus ficulneus</name>
    <dbReference type="NCBI Taxonomy" id="157463"/>
    <lineage>
        <taxon>Bacteria</taxon>
        <taxon>Bacillati</taxon>
        <taxon>Bacillota</taxon>
        <taxon>Bacilli</taxon>
        <taxon>Lactobacillales</taxon>
        <taxon>Lactobacillaceae</taxon>
        <taxon>Fructobacillus</taxon>
    </lineage>
</organism>
<dbReference type="PANTHER" id="PTHR43132">
    <property type="entry name" value="ARSENICAL RESISTANCE OPERON REPRESSOR ARSR-RELATED"/>
    <property type="match status" value="1"/>
</dbReference>
<dbReference type="Pfam" id="PF01022">
    <property type="entry name" value="HTH_5"/>
    <property type="match status" value="1"/>
</dbReference>
<dbReference type="InterPro" id="IPR011991">
    <property type="entry name" value="ArsR-like_HTH"/>
</dbReference>
<dbReference type="OrthoDB" id="9794330at2"/>
<evidence type="ECO:0000313" key="5">
    <source>
        <dbReference type="EMBL" id="GAO99261.1"/>
    </source>
</evidence>
<dbReference type="GO" id="GO:0003677">
    <property type="term" value="F:DNA binding"/>
    <property type="evidence" value="ECO:0007669"/>
    <property type="project" value="UniProtKB-KW"/>
</dbReference>
<dbReference type="EMBL" id="DF967986">
    <property type="protein sequence ID" value="GAO99261.1"/>
    <property type="molecule type" value="Genomic_DNA"/>
</dbReference>
<dbReference type="STRING" id="157463.GCA_001047075_00184"/>
<keyword evidence="2" id="KW-0238">DNA-binding</keyword>
<evidence type="ECO:0000256" key="3">
    <source>
        <dbReference type="ARBA" id="ARBA00023163"/>
    </source>
</evidence>
<dbReference type="Gene3D" id="1.10.10.10">
    <property type="entry name" value="Winged helix-like DNA-binding domain superfamily/Winged helix DNA-binding domain"/>
    <property type="match status" value="1"/>
</dbReference>
<keyword evidence="1" id="KW-0805">Transcription regulation</keyword>
<evidence type="ECO:0000256" key="2">
    <source>
        <dbReference type="ARBA" id="ARBA00023125"/>
    </source>
</evidence>
<name>A0A0K8MFE9_9LACO</name>
<proteinExistence type="predicted"/>
<dbReference type="InterPro" id="IPR001845">
    <property type="entry name" value="HTH_ArsR_DNA-bd_dom"/>
</dbReference>
<accession>A0A0K8MFE9</accession>
<dbReference type="InterPro" id="IPR051011">
    <property type="entry name" value="Metal_resp_trans_reg"/>
</dbReference>
<evidence type="ECO:0000259" key="4">
    <source>
        <dbReference type="PROSITE" id="PS50987"/>
    </source>
</evidence>
<gene>
    <name evidence="5" type="ORF">FFIC_090870</name>
</gene>
<dbReference type="InterPro" id="IPR036388">
    <property type="entry name" value="WH-like_DNA-bd_sf"/>
</dbReference>
<dbReference type="Proteomes" id="UP000253891">
    <property type="component" value="Unassembled WGS sequence"/>
</dbReference>
<protein>
    <submittedName>
        <fullName evidence="5">ArsR family transcriptional regulator</fullName>
    </submittedName>
</protein>
<dbReference type="InterPro" id="IPR036390">
    <property type="entry name" value="WH_DNA-bd_sf"/>
</dbReference>
<dbReference type="SMART" id="SM00418">
    <property type="entry name" value="HTH_ARSR"/>
    <property type="match status" value="1"/>
</dbReference>
<evidence type="ECO:0000313" key="6">
    <source>
        <dbReference type="Proteomes" id="UP000253891"/>
    </source>
</evidence>
<dbReference type="SUPFAM" id="SSF46785">
    <property type="entry name" value="Winged helix' DNA-binding domain"/>
    <property type="match status" value="1"/>
</dbReference>
<evidence type="ECO:0000256" key="1">
    <source>
        <dbReference type="ARBA" id="ARBA00023015"/>
    </source>
</evidence>
<dbReference type="GO" id="GO:0003700">
    <property type="term" value="F:DNA-binding transcription factor activity"/>
    <property type="evidence" value="ECO:0007669"/>
    <property type="project" value="InterPro"/>
</dbReference>